<accession>A0AAJ7TIY2</accession>
<dbReference type="InterPro" id="IPR001514">
    <property type="entry name" value="DNA-dir_RNA_pol_30-40kDasu_CS"/>
</dbReference>
<dbReference type="CTD" id="9533"/>
<dbReference type="InterPro" id="IPR011263">
    <property type="entry name" value="DNA-dir_RNA_pol_RpoA/D/Rpb3"/>
</dbReference>
<dbReference type="FunFam" id="2.170.120.12:FF:000003">
    <property type="entry name" value="Dna-directed rna polymerases i and iii subunit"/>
    <property type="match status" value="1"/>
</dbReference>
<dbReference type="SUPFAM" id="SSF55257">
    <property type="entry name" value="RBP11-like subunits of RNA polymerase"/>
    <property type="match status" value="1"/>
</dbReference>
<organism evidence="9 10">
    <name type="scientific">Petromyzon marinus</name>
    <name type="common">Sea lamprey</name>
    <dbReference type="NCBI Taxonomy" id="7757"/>
    <lineage>
        <taxon>Eukaryota</taxon>
        <taxon>Metazoa</taxon>
        <taxon>Chordata</taxon>
        <taxon>Craniata</taxon>
        <taxon>Vertebrata</taxon>
        <taxon>Cyclostomata</taxon>
        <taxon>Hyperoartia</taxon>
        <taxon>Petromyzontiformes</taxon>
        <taxon>Petromyzontidae</taxon>
        <taxon>Petromyzon</taxon>
    </lineage>
</organism>
<reference evidence="10" key="1">
    <citation type="submission" date="2025-08" db="UniProtKB">
        <authorList>
            <consortium name="RefSeq"/>
        </authorList>
    </citation>
    <scope>IDENTIFICATION</scope>
    <source>
        <tissue evidence="10">Sperm</tissue>
    </source>
</reference>
<keyword evidence="3 10" id="KW-0240">DNA-directed RNA polymerase</keyword>
<evidence type="ECO:0000256" key="3">
    <source>
        <dbReference type="ARBA" id="ARBA00022478"/>
    </source>
</evidence>
<evidence type="ECO:0000259" key="8">
    <source>
        <dbReference type="SMART" id="SM00662"/>
    </source>
</evidence>
<dbReference type="Gene3D" id="3.30.1360.10">
    <property type="entry name" value="RNA polymerase, RBP11-like subunit"/>
    <property type="match status" value="1"/>
</dbReference>
<dbReference type="CDD" id="cd07032">
    <property type="entry name" value="RNAP_I_II_AC40"/>
    <property type="match status" value="1"/>
</dbReference>
<comment type="subcellular location">
    <subcellularLocation>
        <location evidence="1">Nucleus</location>
    </subcellularLocation>
</comment>
<evidence type="ECO:0000256" key="2">
    <source>
        <dbReference type="ARBA" id="ARBA00022083"/>
    </source>
</evidence>
<protein>
    <recommendedName>
        <fullName evidence="2">DNA-directed RNA polymerases I and III subunit RPAC1</fullName>
    </recommendedName>
</protein>
<keyword evidence="5" id="KW-0539">Nucleus</keyword>
<dbReference type="GO" id="GO:0003677">
    <property type="term" value="F:DNA binding"/>
    <property type="evidence" value="ECO:0007669"/>
    <property type="project" value="InterPro"/>
</dbReference>
<dbReference type="Pfam" id="PF01193">
    <property type="entry name" value="RNA_pol_L"/>
    <property type="match status" value="1"/>
</dbReference>
<evidence type="ECO:0000313" key="9">
    <source>
        <dbReference type="Proteomes" id="UP001318040"/>
    </source>
</evidence>
<feature type="region of interest" description="Disordered" evidence="7">
    <location>
        <begin position="342"/>
        <end position="363"/>
    </location>
</feature>
<dbReference type="SMART" id="SM00662">
    <property type="entry name" value="RPOLD"/>
    <property type="match status" value="1"/>
</dbReference>
<evidence type="ECO:0000256" key="6">
    <source>
        <dbReference type="ARBA" id="ARBA00025804"/>
    </source>
</evidence>
<dbReference type="AlphaFoldDB" id="A0AAJ7TIY2"/>
<dbReference type="FunFam" id="3.30.1360.10:FF:000009">
    <property type="entry name" value="RNA polymerase I and III subunit C"/>
    <property type="match status" value="1"/>
</dbReference>
<keyword evidence="9" id="KW-1185">Reference proteome</keyword>
<keyword evidence="4" id="KW-0804">Transcription</keyword>
<evidence type="ECO:0000256" key="1">
    <source>
        <dbReference type="ARBA" id="ARBA00004123"/>
    </source>
</evidence>
<dbReference type="PANTHER" id="PTHR11800">
    <property type="entry name" value="DNA-DIRECTED RNA POLYMERASE"/>
    <property type="match status" value="1"/>
</dbReference>
<dbReference type="SUPFAM" id="SSF56553">
    <property type="entry name" value="Insert subdomain of RNA polymerase alpha subunit"/>
    <property type="match status" value="1"/>
</dbReference>
<dbReference type="GO" id="GO:0046983">
    <property type="term" value="F:protein dimerization activity"/>
    <property type="evidence" value="ECO:0007669"/>
    <property type="project" value="InterPro"/>
</dbReference>
<proteinExistence type="inferred from homology"/>
<dbReference type="InterPro" id="IPR036603">
    <property type="entry name" value="RBP11-like"/>
</dbReference>
<sequence length="363" mass="40818">MATTADRVAEMRDRVLLSEHGVTNVHSTDFPGNYAGYDDTWNQEKFEQNFRIDVVRMEDMEMEFDMVGVDAAIANAFRRILLAEVPTMAVEKVFIYNNTSIIQDEILAHRLGLIPIHADPRLFEFRNPGDEEGTDIDTVQFQLKVKCSRNPKAPKDSSDPNELYINHKVYSRHLRWVPLGSQADVYAEGSIRPVNDDILIALLRPGHEIDIMVHCVKGIGRDHAKFSPVATASYRLLPEIRLLVPVVGALALKLQSCFSEGVIGVEEVDGEKVAKVLNARLDTCSREVLRHEDLKDLVQLCRIRNHFIFSVESTGALPPSVLVCEAIKVLMEKCRKYLNELDSKEDDDDDDDEEAAAAAGDKM</sequence>
<dbReference type="Proteomes" id="UP001318040">
    <property type="component" value="Chromosome 29"/>
</dbReference>
<feature type="domain" description="DNA-directed RNA polymerase RpoA/D/Rpb3-type" evidence="8">
    <location>
        <begin position="61"/>
        <end position="340"/>
    </location>
</feature>
<dbReference type="Pfam" id="PF01000">
    <property type="entry name" value="RNA_pol_A_bac"/>
    <property type="match status" value="1"/>
</dbReference>
<dbReference type="InterPro" id="IPR022842">
    <property type="entry name" value="RNAP_Rpo3/Rpb3/RPAC1"/>
</dbReference>
<dbReference type="Gene3D" id="2.170.120.12">
    <property type="entry name" value="DNA-directed RNA polymerase, insert domain"/>
    <property type="match status" value="1"/>
</dbReference>
<dbReference type="NCBIfam" id="NF001988">
    <property type="entry name" value="PRK00783.1"/>
    <property type="match status" value="1"/>
</dbReference>
<evidence type="ECO:0000256" key="7">
    <source>
        <dbReference type="SAM" id="MobiDB-lite"/>
    </source>
</evidence>
<dbReference type="PANTHER" id="PTHR11800:SF13">
    <property type="entry name" value="DNA-DIRECTED RNA POLYMERASES I AND III SUBUNIT RPAC1"/>
    <property type="match status" value="1"/>
</dbReference>
<feature type="compositionally biased region" description="Acidic residues" evidence="7">
    <location>
        <begin position="343"/>
        <end position="355"/>
    </location>
</feature>
<dbReference type="GO" id="GO:0005736">
    <property type="term" value="C:RNA polymerase I complex"/>
    <property type="evidence" value="ECO:0007669"/>
    <property type="project" value="TreeGrafter"/>
</dbReference>
<dbReference type="InterPro" id="IPR036643">
    <property type="entry name" value="RNApol_insert_sf"/>
</dbReference>
<dbReference type="InterPro" id="IPR011262">
    <property type="entry name" value="DNA-dir_RNA_pol_insert"/>
</dbReference>
<dbReference type="KEGG" id="pmrn:116947284"/>
<name>A0AAJ7TIY2_PETMA</name>
<evidence type="ECO:0000256" key="5">
    <source>
        <dbReference type="ARBA" id="ARBA00023242"/>
    </source>
</evidence>
<dbReference type="InterPro" id="IPR033901">
    <property type="entry name" value="RNAPI/III_AC40"/>
</dbReference>
<dbReference type="PROSITE" id="PS00446">
    <property type="entry name" value="RNA_POL_D_30KD"/>
    <property type="match status" value="1"/>
</dbReference>
<dbReference type="HAMAP" id="MF_00320">
    <property type="entry name" value="RNApol_arch_Rpo3"/>
    <property type="match status" value="1"/>
</dbReference>
<evidence type="ECO:0000313" key="10">
    <source>
        <dbReference type="RefSeq" id="XP_032818725.1"/>
    </source>
</evidence>
<comment type="similarity">
    <text evidence="6">Belongs to the archaeal Rpo3/eukaryotic RPB3 RNA polymerase subunit family.</text>
</comment>
<gene>
    <name evidence="10" type="primary">POLR1C</name>
</gene>
<dbReference type="GO" id="GO:0005666">
    <property type="term" value="C:RNA polymerase III complex"/>
    <property type="evidence" value="ECO:0007669"/>
    <property type="project" value="TreeGrafter"/>
</dbReference>
<dbReference type="RefSeq" id="XP_032818725.1">
    <property type="nucleotide sequence ID" value="XM_032962834.1"/>
</dbReference>
<dbReference type="InterPro" id="IPR050518">
    <property type="entry name" value="Rpo3/RPB3_RNA_Pol_subunit"/>
</dbReference>
<evidence type="ECO:0000256" key="4">
    <source>
        <dbReference type="ARBA" id="ARBA00023163"/>
    </source>
</evidence>
<dbReference type="GO" id="GO:0003899">
    <property type="term" value="F:DNA-directed RNA polymerase activity"/>
    <property type="evidence" value="ECO:0007669"/>
    <property type="project" value="InterPro"/>
</dbReference>
<dbReference type="GO" id="GO:0006351">
    <property type="term" value="P:DNA-templated transcription"/>
    <property type="evidence" value="ECO:0007669"/>
    <property type="project" value="InterPro"/>
</dbReference>